<comment type="subcellular location">
    <subcellularLocation>
        <location evidence="1">Membrane</location>
        <topology evidence="1">Multi-pass membrane protein</topology>
    </subcellularLocation>
</comment>
<dbReference type="PANTHER" id="PTHR11157">
    <property type="entry name" value="FATTY ACID ACYL TRANSFERASE-RELATED"/>
    <property type="match status" value="1"/>
</dbReference>
<dbReference type="RefSeq" id="XP_002429626.1">
    <property type="nucleotide sequence ID" value="XM_002429581.1"/>
</dbReference>
<dbReference type="GO" id="GO:0005789">
    <property type="term" value="C:endoplasmic reticulum membrane"/>
    <property type="evidence" value="ECO:0007669"/>
    <property type="project" value="TreeGrafter"/>
</dbReference>
<evidence type="ECO:0000256" key="9">
    <source>
        <dbReference type="ARBA" id="ARBA00023160"/>
    </source>
</evidence>
<dbReference type="OMA" id="FVWIEFA"/>
<dbReference type="eggNOG" id="KOG3071">
    <property type="taxonomic scope" value="Eukaryota"/>
</dbReference>
<reference evidence="12" key="3">
    <citation type="submission" date="2021-02" db="UniProtKB">
        <authorList>
            <consortium name="EnsemblMetazoa"/>
        </authorList>
    </citation>
    <scope>IDENTIFICATION</scope>
    <source>
        <strain evidence="12">USDA</strain>
    </source>
</reference>
<evidence type="ECO:0000313" key="11">
    <source>
        <dbReference type="EMBL" id="EEB16888.1"/>
    </source>
</evidence>
<gene>
    <name evidence="12" type="primary">8231163</name>
    <name evidence="11" type="ORF">Phum_PHUM443900</name>
</gene>
<dbReference type="PANTHER" id="PTHR11157:SF69">
    <property type="entry name" value="ELONGATION OF VERY LONG CHAIN FATTY ACIDS PROTEIN 7"/>
    <property type="match status" value="1"/>
</dbReference>
<feature type="transmembrane region" description="Helical" evidence="10">
    <location>
        <begin position="208"/>
        <end position="226"/>
    </location>
</feature>
<dbReference type="GO" id="GO:0034626">
    <property type="term" value="P:fatty acid elongation, polyunsaturated fatty acid"/>
    <property type="evidence" value="ECO:0007669"/>
    <property type="project" value="TreeGrafter"/>
</dbReference>
<keyword evidence="9 10" id="KW-0275">Fatty acid biosynthesis</keyword>
<dbReference type="InterPro" id="IPR002076">
    <property type="entry name" value="ELO_fam"/>
</dbReference>
<name>E0VU32_PEDHC</name>
<proteinExistence type="inferred from homology"/>
<keyword evidence="3 10" id="KW-0808">Transferase</keyword>
<dbReference type="GO" id="GO:0034625">
    <property type="term" value="P:fatty acid elongation, monounsaturated fatty acid"/>
    <property type="evidence" value="ECO:0007669"/>
    <property type="project" value="TreeGrafter"/>
</dbReference>
<dbReference type="OrthoDB" id="434092at2759"/>
<keyword evidence="2 10" id="KW-0444">Lipid biosynthesis</keyword>
<feature type="transmembrane region" description="Helical" evidence="10">
    <location>
        <begin position="62"/>
        <end position="82"/>
    </location>
</feature>
<evidence type="ECO:0000256" key="8">
    <source>
        <dbReference type="ARBA" id="ARBA00023136"/>
    </source>
</evidence>
<comment type="catalytic activity">
    <reaction evidence="10">
        <text>a very-long-chain acyl-CoA + malonyl-CoA + H(+) = a very-long-chain 3-oxoacyl-CoA + CO2 + CoA</text>
        <dbReference type="Rhea" id="RHEA:32727"/>
        <dbReference type="ChEBI" id="CHEBI:15378"/>
        <dbReference type="ChEBI" id="CHEBI:16526"/>
        <dbReference type="ChEBI" id="CHEBI:57287"/>
        <dbReference type="ChEBI" id="CHEBI:57384"/>
        <dbReference type="ChEBI" id="CHEBI:90725"/>
        <dbReference type="ChEBI" id="CHEBI:90736"/>
        <dbReference type="EC" id="2.3.1.199"/>
    </reaction>
</comment>
<evidence type="ECO:0000313" key="13">
    <source>
        <dbReference type="Proteomes" id="UP000009046"/>
    </source>
</evidence>
<keyword evidence="6 10" id="KW-1133">Transmembrane helix</keyword>
<sequence>MVEEGNMTYADFLTKEVVNDPRVENLLLMKNPFPIAGICAAYVYFVLHLGPKFMTNRKPYNLKNIIIIYNAAQSIFSAVMFYEAVSHWYNNYGFLECIPVNFNLLNPIAEKEIRLCHLYFLSKITELLDTIFFVLKKKDRHVSLLHVFHHAAMPFSVWFGVKFHPGGNLAFFGIPNLFVHIWMYFYYMMAAMGPQYQKYIWWKRHITQMQLAQFAIVMIYVLIISGKCTQNWHLVSWILVLDVAFVILFVDFYRKAYREKKDKKTKDVNDVTVEKTSKNWNSNNVMEDSKCNYNLTKKDL</sequence>
<evidence type="ECO:0000313" key="12">
    <source>
        <dbReference type="EnsemblMetazoa" id="PHUM443900-PA"/>
    </source>
</evidence>
<protein>
    <recommendedName>
        <fullName evidence="10">Elongation of very long chain fatty acids protein</fullName>
        <ecNumber evidence="10">2.3.1.199</ecNumber>
    </recommendedName>
    <alternativeName>
        <fullName evidence="10">Very-long-chain 3-oxoacyl-CoA synthase</fullName>
    </alternativeName>
</protein>
<accession>E0VU32</accession>
<keyword evidence="8 10" id="KW-0472">Membrane</keyword>
<dbReference type="EnsemblMetazoa" id="PHUM443900-RA">
    <property type="protein sequence ID" value="PHUM443900-PA"/>
    <property type="gene ID" value="PHUM443900"/>
</dbReference>
<dbReference type="GeneID" id="8231163"/>
<evidence type="ECO:0000256" key="2">
    <source>
        <dbReference type="ARBA" id="ARBA00022516"/>
    </source>
</evidence>
<organism>
    <name type="scientific">Pediculus humanus subsp. corporis</name>
    <name type="common">Body louse</name>
    <dbReference type="NCBI Taxonomy" id="121224"/>
    <lineage>
        <taxon>Eukaryota</taxon>
        <taxon>Metazoa</taxon>
        <taxon>Ecdysozoa</taxon>
        <taxon>Arthropoda</taxon>
        <taxon>Hexapoda</taxon>
        <taxon>Insecta</taxon>
        <taxon>Pterygota</taxon>
        <taxon>Neoptera</taxon>
        <taxon>Paraneoptera</taxon>
        <taxon>Psocodea</taxon>
        <taxon>Troctomorpha</taxon>
        <taxon>Phthiraptera</taxon>
        <taxon>Anoplura</taxon>
        <taxon>Pediculidae</taxon>
        <taxon>Pediculus</taxon>
    </lineage>
</organism>
<reference evidence="11" key="2">
    <citation type="submission" date="2007-04" db="EMBL/GenBank/DDBJ databases">
        <title>The genome of the human body louse.</title>
        <authorList>
            <consortium name="The Human Body Louse Genome Consortium"/>
            <person name="Kirkness E."/>
            <person name="Walenz B."/>
            <person name="Hass B."/>
            <person name="Bruggner R."/>
            <person name="Strausberg R."/>
        </authorList>
    </citation>
    <scope>NUCLEOTIDE SEQUENCE</scope>
    <source>
        <strain evidence="11">USDA</strain>
    </source>
</reference>
<dbReference type="EMBL" id="DS235778">
    <property type="protein sequence ID" value="EEB16888.1"/>
    <property type="molecule type" value="Genomic_DNA"/>
</dbReference>
<evidence type="ECO:0000256" key="4">
    <source>
        <dbReference type="ARBA" id="ARBA00022692"/>
    </source>
</evidence>
<evidence type="ECO:0000256" key="10">
    <source>
        <dbReference type="RuleBase" id="RU361115"/>
    </source>
</evidence>
<keyword evidence="7 10" id="KW-0443">Lipid metabolism</keyword>
<dbReference type="GO" id="GO:0019367">
    <property type="term" value="P:fatty acid elongation, saturated fatty acid"/>
    <property type="evidence" value="ECO:0007669"/>
    <property type="project" value="TreeGrafter"/>
</dbReference>
<dbReference type="EC" id="2.3.1.199" evidence="10"/>
<feature type="transmembrane region" description="Helical" evidence="10">
    <location>
        <begin position="33"/>
        <end position="50"/>
    </location>
</feature>
<dbReference type="Pfam" id="PF01151">
    <property type="entry name" value="ELO"/>
    <property type="match status" value="1"/>
</dbReference>
<dbReference type="VEuPathDB" id="VectorBase:PHUM443900"/>
<dbReference type="GO" id="GO:0009922">
    <property type="term" value="F:fatty acid elongase activity"/>
    <property type="evidence" value="ECO:0007669"/>
    <property type="project" value="UniProtKB-EC"/>
</dbReference>
<dbReference type="GO" id="GO:0030148">
    <property type="term" value="P:sphingolipid biosynthetic process"/>
    <property type="evidence" value="ECO:0007669"/>
    <property type="project" value="TreeGrafter"/>
</dbReference>
<evidence type="ECO:0000256" key="6">
    <source>
        <dbReference type="ARBA" id="ARBA00022989"/>
    </source>
</evidence>
<evidence type="ECO:0000256" key="3">
    <source>
        <dbReference type="ARBA" id="ARBA00022679"/>
    </source>
</evidence>
<evidence type="ECO:0000256" key="1">
    <source>
        <dbReference type="ARBA" id="ARBA00004141"/>
    </source>
</evidence>
<dbReference type="GO" id="GO:0042761">
    <property type="term" value="P:very long-chain fatty acid biosynthetic process"/>
    <property type="evidence" value="ECO:0007669"/>
    <property type="project" value="TreeGrafter"/>
</dbReference>
<reference evidence="11" key="1">
    <citation type="submission" date="2007-04" db="EMBL/GenBank/DDBJ databases">
        <title>Annotation of Pediculus humanus corporis strain USDA.</title>
        <authorList>
            <person name="Kirkness E."/>
            <person name="Hannick L."/>
            <person name="Hass B."/>
            <person name="Bruggner R."/>
            <person name="Lawson D."/>
            <person name="Bidwell S."/>
            <person name="Joardar V."/>
            <person name="Caler E."/>
            <person name="Walenz B."/>
            <person name="Inman J."/>
            <person name="Schobel S."/>
            <person name="Galinsky K."/>
            <person name="Amedeo P."/>
            <person name="Strausberg R."/>
        </authorList>
    </citation>
    <scope>NUCLEOTIDE SEQUENCE</scope>
    <source>
        <strain evidence="11">USDA</strain>
    </source>
</reference>
<dbReference type="InParanoid" id="E0VU32"/>
<dbReference type="EMBL" id="AAZO01005424">
    <property type="status" value="NOT_ANNOTATED_CDS"/>
    <property type="molecule type" value="Genomic_DNA"/>
</dbReference>
<evidence type="ECO:0000256" key="5">
    <source>
        <dbReference type="ARBA" id="ARBA00022832"/>
    </source>
</evidence>
<comment type="similarity">
    <text evidence="10">Belongs to the ELO family.</text>
</comment>
<dbReference type="KEGG" id="phu:Phum_PHUM443900"/>
<keyword evidence="5 10" id="KW-0276">Fatty acid metabolism</keyword>
<keyword evidence="13" id="KW-1185">Reference proteome</keyword>
<feature type="transmembrane region" description="Helical" evidence="10">
    <location>
        <begin position="167"/>
        <end position="187"/>
    </location>
</feature>
<feature type="transmembrane region" description="Helical" evidence="10">
    <location>
        <begin position="232"/>
        <end position="253"/>
    </location>
</feature>
<dbReference type="CTD" id="8231163"/>
<dbReference type="Proteomes" id="UP000009046">
    <property type="component" value="Unassembled WGS sequence"/>
</dbReference>
<evidence type="ECO:0000256" key="7">
    <source>
        <dbReference type="ARBA" id="ARBA00023098"/>
    </source>
</evidence>
<keyword evidence="4 10" id="KW-0812">Transmembrane</keyword>
<feature type="transmembrane region" description="Helical" evidence="10">
    <location>
        <begin position="142"/>
        <end position="161"/>
    </location>
</feature>
<dbReference type="AlphaFoldDB" id="E0VU32"/>
<dbReference type="HOGENOM" id="CLU_048483_0_2_1"/>